<dbReference type="Gene3D" id="3.30.450.20">
    <property type="entry name" value="PAS domain"/>
    <property type="match status" value="1"/>
</dbReference>
<evidence type="ECO:0000256" key="9">
    <source>
        <dbReference type="SAM" id="Phobius"/>
    </source>
</evidence>
<keyword evidence="6" id="KW-0418">Kinase</keyword>
<dbReference type="PROSITE" id="PS50109">
    <property type="entry name" value="HIS_KIN"/>
    <property type="match status" value="1"/>
</dbReference>
<comment type="caution">
    <text evidence="12">The sequence shown here is derived from an EMBL/GenBank/DDBJ whole genome shotgun (WGS) entry which is preliminary data.</text>
</comment>
<evidence type="ECO:0000256" key="8">
    <source>
        <dbReference type="PROSITE-ProRule" id="PRU00169"/>
    </source>
</evidence>
<dbReference type="CDD" id="cd17546">
    <property type="entry name" value="REC_hyHK_CKI1_RcsC-like"/>
    <property type="match status" value="1"/>
</dbReference>
<keyword evidence="13" id="KW-1185">Reference proteome</keyword>
<reference evidence="12 13" key="1">
    <citation type="submission" date="2023-05" db="EMBL/GenBank/DDBJ databases">
        <title>Gordonibacter KGMB12511T sp. nov., isolated from faeces of healthy Korean.</title>
        <authorList>
            <person name="Kim H.S."/>
            <person name="Kim J.-S."/>
            <person name="Suh M.K."/>
            <person name="Eom M.K."/>
            <person name="Do H.E."/>
            <person name="Lee J.-S."/>
        </authorList>
    </citation>
    <scope>NUCLEOTIDE SEQUENCE [LARGE SCALE GENOMIC DNA]</scope>
    <source>
        <strain evidence="12 13">KGMB12511</strain>
    </source>
</reference>
<feature type="transmembrane region" description="Helical" evidence="9">
    <location>
        <begin position="297"/>
        <end position="315"/>
    </location>
</feature>
<comment type="subcellular location">
    <subcellularLocation>
        <location evidence="2">Cell membrane</location>
    </subcellularLocation>
</comment>
<evidence type="ECO:0000259" key="11">
    <source>
        <dbReference type="PROSITE" id="PS50110"/>
    </source>
</evidence>
<dbReference type="EMBL" id="JASJEU010000022">
    <property type="protein sequence ID" value="MDJ1651444.1"/>
    <property type="molecule type" value="Genomic_DNA"/>
</dbReference>
<dbReference type="Pfam" id="PF02518">
    <property type="entry name" value="HATPase_c"/>
    <property type="match status" value="1"/>
</dbReference>
<dbReference type="PROSITE" id="PS50110">
    <property type="entry name" value="RESPONSE_REGULATORY"/>
    <property type="match status" value="1"/>
</dbReference>
<dbReference type="SUPFAM" id="SSF55874">
    <property type="entry name" value="ATPase domain of HSP90 chaperone/DNA topoisomerase II/histidine kinase"/>
    <property type="match status" value="1"/>
</dbReference>
<dbReference type="Proteomes" id="UP001232750">
    <property type="component" value="Unassembled WGS sequence"/>
</dbReference>
<evidence type="ECO:0000256" key="7">
    <source>
        <dbReference type="ARBA" id="ARBA00023012"/>
    </source>
</evidence>
<keyword evidence="9" id="KW-0812">Transmembrane</keyword>
<sequence length="711" mass="77670">MTPKTPRTGVRPLVYLAMCAVAVVVLAGGYLLYQQSITQAVNGTTLSFMEQIADHDAQGIHNQMTSKWDYLDSVSERIRLARKGEVADLSYQLSVEVRSSSFERIYLVTDQEHLYDNTYLASTLNDVEWADTYRAADDRFVIRYTLEEREKWGEYLVYGVKLDTPVVCDGERIESVVGLVPVADIEAGMRFESFDGQGVALVIRNTGEIVTASRYYGGSDGQDFFAELKDASFVSGSLAESRAAIERGENVFAEYRMGDERYYVTMVPIADSRWYLVVKVNASVTSHQVNELMTRSLLFFGLLGLLIAGVLFTVFRSVRDARVARESEKAKSTFLANMSHEIRTPLNGLVGLQYLMRQNVDDKEKLSGYLDQADVSADYLKSVITDVLDMSKIESGQMELYAQSFDLAAMLDDIDTLIGLQAKPRNLQFSVVYGELPARRVVGDEMRIKQVIVNLLGNALKFTPEGGRVSLNVSQVVAGEGTVARTTFVVSDTGCGMSPSFLERIWEPFEQEKRAASRNGTGLGASLSKILVEEMGGTIEVESEQGCGSTFTVTVPLQMAADQSTADAVGAAADDVTLEGKCVLVAEDNGVNRMIIVDILKDEGCVVTAASDGAEALEAFAASEEGTYDVVLMDLQMPRMDGYQATDAIRALKRTDSAAVPILALTANAFRDDVDRALSAGMNDVVTKPLDVGLLLDKLRAIGSEGKGGTR</sequence>
<dbReference type="SUPFAM" id="SSF52172">
    <property type="entry name" value="CheY-like"/>
    <property type="match status" value="1"/>
</dbReference>
<dbReference type="InterPro" id="IPR036097">
    <property type="entry name" value="HisK_dim/P_sf"/>
</dbReference>
<evidence type="ECO:0000313" key="13">
    <source>
        <dbReference type="Proteomes" id="UP001232750"/>
    </source>
</evidence>
<keyword evidence="4 8" id="KW-0597">Phosphoprotein</keyword>
<evidence type="ECO:0000256" key="1">
    <source>
        <dbReference type="ARBA" id="ARBA00000085"/>
    </source>
</evidence>
<keyword evidence="9" id="KW-1133">Transmembrane helix</keyword>
<evidence type="ECO:0000313" key="12">
    <source>
        <dbReference type="EMBL" id="MDJ1651444.1"/>
    </source>
</evidence>
<dbReference type="InterPro" id="IPR004358">
    <property type="entry name" value="Sig_transdc_His_kin-like_C"/>
</dbReference>
<evidence type="ECO:0000256" key="3">
    <source>
        <dbReference type="ARBA" id="ARBA00012438"/>
    </source>
</evidence>
<dbReference type="CDD" id="cd16922">
    <property type="entry name" value="HATPase_EvgS-ArcB-TorS-like"/>
    <property type="match status" value="1"/>
</dbReference>
<dbReference type="InterPro" id="IPR036890">
    <property type="entry name" value="HATPase_C_sf"/>
</dbReference>
<accession>A0ABT7DPG5</accession>
<dbReference type="Gene3D" id="3.30.565.10">
    <property type="entry name" value="Histidine kinase-like ATPase, C-terminal domain"/>
    <property type="match status" value="1"/>
</dbReference>
<proteinExistence type="predicted"/>
<dbReference type="InterPro" id="IPR001789">
    <property type="entry name" value="Sig_transdc_resp-reg_receiver"/>
</dbReference>
<dbReference type="RefSeq" id="WP_283832788.1">
    <property type="nucleotide sequence ID" value="NZ_JASJEU010000022.1"/>
</dbReference>
<dbReference type="SUPFAM" id="SSF47384">
    <property type="entry name" value="Homodimeric domain of signal transducing histidine kinase"/>
    <property type="match status" value="1"/>
</dbReference>
<dbReference type="SMART" id="SM00387">
    <property type="entry name" value="HATPase_c"/>
    <property type="match status" value="1"/>
</dbReference>
<dbReference type="InterPro" id="IPR003661">
    <property type="entry name" value="HisK_dim/P_dom"/>
</dbReference>
<dbReference type="InterPro" id="IPR003594">
    <property type="entry name" value="HATPase_dom"/>
</dbReference>
<dbReference type="Gene3D" id="1.10.287.130">
    <property type="match status" value="1"/>
</dbReference>
<keyword evidence="7" id="KW-0902">Two-component regulatory system</keyword>
<feature type="transmembrane region" description="Helical" evidence="9">
    <location>
        <begin position="12"/>
        <end position="33"/>
    </location>
</feature>
<dbReference type="SMART" id="SM00448">
    <property type="entry name" value="REC"/>
    <property type="match status" value="1"/>
</dbReference>
<organism evidence="12 13">
    <name type="scientific">Gordonibacter faecis</name>
    <dbReference type="NCBI Taxonomy" id="3047475"/>
    <lineage>
        <taxon>Bacteria</taxon>
        <taxon>Bacillati</taxon>
        <taxon>Actinomycetota</taxon>
        <taxon>Coriobacteriia</taxon>
        <taxon>Eggerthellales</taxon>
        <taxon>Eggerthellaceae</taxon>
        <taxon>Gordonibacter</taxon>
    </lineage>
</organism>
<evidence type="ECO:0000256" key="2">
    <source>
        <dbReference type="ARBA" id="ARBA00004236"/>
    </source>
</evidence>
<evidence type="ECO:0000256" key="5">
    <source>
        <dbReference type="ARBA" id="ARBA00022679"/>
    </source>
</evidence>
<dbReference type="PRINTS" id="PR00344">
    <property type="entry name" value="BCTRLSENSOR"/>
</dbReference>
<keyword evidence="9" id="KW-0472">Membrane</keyword>
<name>A0ABT7DPG5_9ACTN</name>
<feature type="domain" description="Response regulatory" evidence="11">
    <location>
        <begin position="582"/>
        <end position="703"/>
    </location>
</feature>
<evidence type="ECO:0000256" key="6">
    <source>
        <dbReference type="ARBA" id="ARBA00022777"/>
    </source>
</evidence>
<dbReference type="CDD" id="cd00082">
    <property type="entry name" value="HisKA"/>
    <property type="match status" value="1"/>
</dbReference>
<protein>
    <recommendedName>
        <fullName evidence="3">histidine kinase</fullName>
        <ecNumber evidence="3">2.7.13.3</ecNumber>
    </recommendedName>
</protein>
<dbReference type="InterPro" id="IPR005467">
    <property type="entry name" value="His_kinase_dom"/>
</dbReference>
<evidence type="ECO:0000256" key="4">
    <source>
        <dbReference type="ARBA" id="ARBA00022553"/>
    </source>
</evidence>
<evidence type="ECO:0000259" key="10">
    <source>
        <dbReference type="PROSITE" id="PS50109"/>
    </source>
</evidence>
<dbReference type="Gene3D" id="3.40.50.2300">
    <property type="match status" value="1"/>
</dbReference>
<keyword evidence="5" id="KW-0808">Transferase</keyword>
<feature type="domain" description="Histidine kinase" evidence="10">
    <location>
        <begin position="337"/>
        <end position="559"/>
    </location>
</feature>
<comment type="catalytic activity">
    <reaction evidence="1">
        <text>ATP + protein L-histidine = ADP + protein N-phospho-L-histidine.</text>
        <dbReference type="EC" id="2.7.13.3"/>
    </reaction>
</comment>
<gene>
    <name evidence="12" type="ORF">QNJ86_11585</name>
</gene>
<dbReference type="Pfam" id="PF00072">
    <property type="entry name" value="Response_reg"/>
    <property type="match status" value="1"/>
</dbReference>
<dbReference type="EC" id="2.7.13.3" evidence="3"/>
<dbReference type="Pfam" id="PF00512">
    <property type="entry name" value="HisKA"/>
    <property type="match status" value="1"/>
</dbReference>
<dbReference type="PANTHER" id="PTHR43047">
    <property type="entry name" value="TWO-COMPONENT HISTIDINE PROTEIN KINASE"/>
    <property type="match status" value="1"/>
</dbReference>
<dbReference type="SMART" id="SM00388">
    <property type="entry name" value="HisKA"/>
    <property type="match status" value="1"/>
</dbReference>
<dbReference type="InterPro" id="IPR011006">
    <property type="entry name" value="CheY-like_superfamily"/>
</dbReference>
<feature type="modified residue" description="4-aspartylphosphate" evidence="8">
    <location>
        <position position="634"/>
    </location>
</feature>